<keyword evidence="3 8" id="KW-0694">RNA-binding</keyword>
<evidence type="ECO:0000256" key="9">
    <source>
        <dbReference type="RuleBase" id="RU003624"/>
    </source>
</evidence>
<gene>
    <name evidence="8" type="primary">rpsC</name>
    <name evidence="11" type="ORF">JGI1_00205</name>
</gene>
<proteinExistence type="inferred from homology"/>
<comment type="subunit">
    <text evidence="8">Part of the 30S ribosomal subunit. Forms a tight complex with proteins S10 and S14.</text>
</comment>
<dbReference type="FunFam" id="3.30.1140.32:FF:000002">
    <property type="entry name" value="30S ribosomal protein S3"/>
    <property type="match status" value="1"/>
</dbReference>
<evidence type="ECO:0000256" key="7">
    <source>
        <dbReference type="ARBA" id="ARBA00035257"/>
    </source>
</evidence>
<comment type="function">
    <text evidence="6 8">Binds the lower part of the 30S subunit head. Binds mRNA in the 70S ribosome, positioning it for translation.</text>
</comment>
<dbReference type="HAMAP" id="MF_01309_B">
    <property type="entry name" value="Ribosomal_uS3_B"/>
    <property type="match status" value="1"/>
</dbReference>
<dbReference type="SUPFAM" id="SSF54814">
    <property type="entry name" value="Prokaryotic type KH domain (KH-domain type II)"/>
    <property type="match status" value="1"/>
</dbReference>
<evidence type="ECO:0000259" key="10">
    <source>
        <dbReference type="PROSITE" id="PS50823"/>
    </source>
</evidence>
<keyword evidence="2 8" id="KW-0699">rRNA-binding</keyword>
<dbReference type="AlphaFoldDB" id="A0A0S4MQB0"/>
<feature type="domain" description="KH type-2" evidence="10">
    <location>
        <begin position="38"/>
        <end position="106"/>
    </location>
</feature>
<dbReference type="OrthoDB" id="9806396at2"/>
<evidence type="ECO:0000256" key="8">
    <source>
        <dbReference type="HAMAP-Rule" id="MF_01309"/>
    </source>
</evidence>
<evidence type="ECO:0000256" key="1">
    <source>
        <dbReference type="ARBA" id="ARBA00010761"/>
    </source>
</evidence>
<dbReference type="PROSITE" id="PS50823">
    <property type="entry name" value="KH_TYPE_2"/>
    <property type="match status" value="1"/>
</dbReference>
<dbReference type="InterPro" id="IPR009019">
    <property type="entry name" value="KH_sf_prok-type"/>
</dbReference>
<dbReference type="STRING" id="1643428.GCA_001442855_00194"/>
<dbReference type="GO" id="GO:0003729">
    <property type="term" value="F:mRNA binding"/>
    <property type="evidence" value="ECO:0007669"/>
    <property type="project" value="UniProtKB-UniRule"/>
</dbReference>
<dbReference type="Proteomes" id="UP000320623">
    <property type="component" value="Unassembled WGS sequence"/>
</dbReference>
<dbReference type="PANTHER" id="PTHR11760">
    <property type="entry name" value="30S/40S RIBOSOMAL PROTEIN S3"/>
    <property type="match status" value="1"/>
</dbReference>
<dbReference type="GO" id="GO:0022627">
    <property type="term" value="C:cytosolic small ribosomal subunit"/>
    <property type="evidence" value="ECO:0007669"/>
    <property type="project" value="TreeGrafter"/>
</dbReference>
<evidence type="ECO:0000256" key="2">
    <source>
        <dbReference type="ARBA" id="ARBA00022730"/>
    </source>
</evidence>
<dbReference type="RefSeq" id="WP_140944006.1">
    <property type="nucleotide sequence ID" value="NZ_FAOO01000001.1"/>
</dbReference>
<sequence length="214" mass="24333">MGQKTHPIGFRLGIIRDWDAHWFDDKNFAEKLQEDIMIQNYLRARLKRSGVSRIIIDRKTRQIEIKVHTSRPGMVIGKGGKDIDELQAELKHLTKKEVKIEVVEIKRPELDAYLVAEAIAAQIENRVSYRRAMKAAVTAAMRMGAQGIKVMCSGRLAGAEIARSEWYLEGRVPLHTIRADIDFAIAEALTIYGKIGVKVWIFKGEVLGKRVQLR</sequence>
<evidence type="ECO:0000313" key="11">
    <source>
        <dbReference type="EMBL" id="CUU01210.1"/>
    </source>
</evidence>
<dbReference type="InterPro" id="IPR005704">
    <property type="entry name" value="Ribosomal_uS3_bac-typ"/>
</dbReference>
<dbReference type="NCBIfam" id="TIGR01009">
    <property type="entry name" value="rpsC_bact"/>
    <property type="match status" value="1"/>
</dbReference>
<organism evidence="11 12">
    <name type="scientific">Candidatus Thermokryptus mobilis</name>
    <dbReference type="NCBI Taxonomy" id="1643428"/>
    <lineage>
        <taxon>Bacteria</taxon>
        <taxon>Pseudomonadati</taxon>
        <taxon>Candidatus Kryptoniota</taxon>
        <taxon>Candidatus Thermokryptus</taxon>
    </lineage>
</organism>
<dbReference type="InterPro" id="IPR004044">
    <property type="entry name" value="KH_dom_type_2"/>
</dbReference>
<protein>
    <recommendedName>
        <fullName evidence="7 8">Small ribosomal subunit protein uS3</fullName>
    </recommendedName>
</protein>
<dbReference type="EMBL" id="FAOO01000001">
    <property type="protein sequence ID" value="CUU01210.1"/>
    <property type="molecule type" value="Genomic_DNA"/>
</dbReference>
<dbReference type="PANTHER" id="PTHR11760:SF19">
    <property type="entry name" value="SMALL RIBOSOMAL SUBUNIT PROTEIN US3C"/>
    <property type="match status" value="1"/>
</dbReference>
<dbReference type="GO" id="GO:0019843">
    <property type="term" value="F:rRNA binding"/>
    <property type="evidence" value="ECO:0007669"/>
    <property type="project" value="UniProtKB-UniRule"/>
</dbReference>
<dbReference type="InterPro" id="IPR036419">
    <property type="entry name" value="Ribosomal_S3_C_sf"/>
</dbReference>
<evidence type="ECO:0000256" key="4">
    <source>
        <dbReference type="ARBA" id="ARBA00022980"/>
    </source>
</evidence>
<dbReference type="Gene3D" id="3.30.300.20">
    <property type="match status" value="1"/>
</dbReference>
<dbReference type="GO" id="GO:0006412">
    <property type="term" value="P:translation"/>
    <property type="evidence" value="ECO:0007669"/>
    <property type="project" value="UniProtKB-UniRule"/>
</dbReference>
<comment type="similarity">
    <text evidence="1 8 9">Belongs to the universal ribosomal protein uS3 family.</text>
</comment>
<dbReference type="GO" id="GO:0003735">
    <property type="term" value="F:structural constituent of ribosome"/>
    <property type="evidence" value="ECO:0007669"/>
    <property type="project" value="InterPro"/>
</dbReference>
<keyword evidence="5 8" id="KW-0687">Ribonucleoprotein</keyword>
<dbReference type="PROSITE" id="PS00548">
    <property type="entry name" value="RIBOSOMAL_S3"/>
    <property type="match status" value="1"/>
</dbReference>
<dbReference type="Gene3D" id="3.30.1140.32">
    <property type="entry name" value="Ribosomal protein S3, C-terminal domain"/>
    <property type="match status" value="1"/>
</dbReference>
<evidence type="ECO:0000256" key="6">
    <source>
        <dbReference type="ARBA" id="ARBA00024998"/>
    </source>
</evidence>
<dbReference type="FunFam" id="3.30.300.20:FF:000001">
    <property type="entry name" value="30S ribosomal protein S3"/>
    <property type="match status" value="1"/>
</dbReference>
<evidence type="ECO:0000313" key="12">
    <source>
        <dbReference type="Proteomes" id="UP000320623"/>
    </source>
</evidence>
<accession>A0A0S4MQB0</accession>
<keyword evidence="4 8" id="KW-0689">Ribosomal protein</keyword>
<dbReference type="InterPro" id="IPR015946">
    <property type="entry name" value="KH_dom-like_a/b"/>
</dbReference>
<dbReference type="Pfam" id="PF07650">
    <property type="entry name" value="KH_2"/>
    <property type="match status" value="1"/>
</dbReference>
<dbReference type="PROSITE" id="PS50084">
    <property type="entry name" value="KH_TYPE_1"/>
    <property type="match status" value="1"/>
</dbReference>
<dbReference type="InterPro" id="IPR057258">
    <property type="entry name" value="Ribosomal_uS3"/>
</dbReference>
<dbReference type="InterPro" id="IPR001351">
    <property type="entry name" value="Ribosomal_uS3_C"/>
</dbReference>
<dbReference type="Pfam" id="PF00189">
    <property type="entry name" value="Ribosomal_S3_C"/>
    <property type="match status" value="1"/>
</dbReference>
<dbReference type="InterPro" id="IPR018280">
    <property type="entry name" value="Ribosomal_uS3_CS"/>
</dbReference>
<dbReference type="SUPFAM" id="SSF54821">
    <property type="entry name" value="Ribosomal protein S3 C-terminal domain"/>
    <property type="match status" value="1"/>
</dbReference>
<dbReference type="InterPro" id="IPR004087">
    <property type="entry name" value="KH_dom"/>
</dbReference>
<dbReference type="SMART" id="SM00322">
    <property type="entry name" value="KH"/>
    <property type="match status" value="1"/>
</dbReference>
<evidence type="ECO:0000256" key="5">
    <source>
        <dbReference type="ARBA" id="ARBA00023274"/>
    </source>
</evidence>
<keyword evidence="12" id="KW-1185">Reference proteome</keyword>
<dbReference type="CDD" id="cd02412">
    <property type="entry name" value="KH-II_30S_S3"/>
    <property type="match status" value="1"/>
</dbReference>
<reference evidence="12" key="1">
    <citation type="submission" date="2015-11" db="EMBL/GenBank/DDBJ databases">
        <authorList>
            <person name="Varghese N."/>
        </authorList>
    </citation>
    <scope>NUCLEOTIDE SEQUENCE [LARGE SCALE GENOMIC DNA]</scope>
</reference>
<name>A0A0S4MQB0_9BACT</name>
<evidence type="ECO:0000256" key="3">
    <source>
        <dbReference type="ARBA" id="ARBA00022884"/>
    </source>
</evidence>